<dbReference type="HOGENOM" id="CLU_2747962_0_0_2"/>
<name>K0BDE5_9ARCH</name>
<reference evidence="1 2" key="1">
    <citation type="journal article" date="2012" name="J. Bacteriol.">
        <title>Draft Genome Sequence of an Ammonia-Oxidizing Archaeon, "Candidatus Nitrosopumilus sediminis" AR2, from Svalbard in the Arctic Circle.</title>
        <authorList>
            <person name="Park S.J."/>
            <person name="Kim J.G."/>
            <person name="Jung M.Y."/>
            <person name="Kim S.J."/>
            <person name="Cha I.T."/>
            <person name="Ghai R."/>
            <person name="Martin-Cuadrado A.B."/>
            <person name="Rodriguez-Valera F."/>
            <person name="Rhee S.K."/>
        </authorList>
    </citation>
    <scope>NUCLEOTIDE SEQUENCE [LARGE SCALE GENOMIC DNA]</scope>
    <source>
        <strain evidence="1 2">AR2</strain>
    </source>
</reference>
<organism evidence="1 2">
    <name type="scientific">Candidatus Nitrosopumilus sediminis</name>
    <dbReference type="NCBI Taxonomy" id="1229909"/>
    <lineage>
        <taxon>Archaea</taxon>
        <taxon>Nitrososphaerota</taxon>
        <taxon>Nitrososphaeria</taxon>
        <taxon>Nitrosopumilales</taxon>
        <taxon>Nitrosopumilaceae</taxon>
        <taxon>Nitrosopumilus</taxon>
    </lineage>
</organism>
<gene>
    <name evidence="1" type="ORF">NSED_02740</name>
</gene>
<evidence type="ECO:0000313" key="1">
    <source>
        <dbReference type="EMBL" id="AFS82356.1"/>
    </source>
</evidence>
<dbReference type="AlphaFoldDB" id="K0BDE5"/>
<dbReference type="Proteomes" id="UP000006100">
    <property type="component" value="Chromosome"/>
</dbReference>
<accession>K0BDE5</accession>
<dbReference type="OrthoDB" id="1266at2157"/>
<dbReference type="PATRIC" id="fig|1229909.8.peg.577"/>
<dbReference type="STRING" id="1229909.NSED_02740"/>
<evidence type="ECO:0000313" key="2">
    <source>
        <dbReference type="Proteomes" id="UP000006100"/>
    </source>
</evidence>
<proteinExistence type="predicted"/>
<dbReference type="EMBL" id="CP003843">
    <property type="protein sequence ID" value="AFS82356.1"/>
    <property type="molecule type" value="Genomic_DNA"/>
</dbReference>
<dbReference type="eggNOG" id="arCOG04290">
    <property type="taxonomic scope" value="Archaea"/>
</dbReference>
<keyword evidence="2" id="KW-1185">Reference proteome</keyword>
<sequence length="65" mass="7660">MLMTKIPMLNDTPPEALQCTTCLLPMQYQTIKDDKFLWQCFKCGKQYLISKNIDESMEESWSPPR</sequence>
<protein>
    <submittedName>
        <fullName evidence="1">Uncharacterized protein</fullName>
    </submittedName>
</protein>
<dbReference type="KEGG" id="nir:NSED_02740"/>